<accession>A0ACD4NRD9</accession>
<dbReference type="EMBL" id="CP113520">
    <property type="protein sequence ID" value="WAJ29329.1"/>
    <property type="molecule type" value="Genomic_DNA"/>
</dbReference>
<proteinExistence type="predicted"/>
<name>A0ACD4NRD9_9HYPH</name>
<evidence type="ECO:0000313" key="1">
    <source>
        <dbReference type="EMBL" id="WAJ29329.1"/>
    </source>
</evidence>
<gene>
    <name evidence="1" type="ORF">OXU80_03585</name>
</gene>
<protein>
    <submittedName>
        <fullName evidence="1">Uncharacterized protein</fullName>
    </submittedName>
</protein>
<sequence length="124" mass="13460">MAKQTISDDIFIDLAGESRPLKCSLKAATAVSTRFGGFMGAGSTILNRDLASMIFIVRQAIPMRDMSSKDLEEAVYQAGTRNLVDPLTKYIGRLANGGRDPNLEDDDDRDEGDDEDQDEGNGEG</sequence>
<organism evidence="1 2">
    <name type="scientific">Antarcticirhabdus aurantiaca</name>
    <dbReference type="NCBI Taxonomy" id="2606717"/>
    <lineage>
        <taxon>Bacteria</taxon>
        <taxon>Pseudomonadati</taxon>
        <taxon>Pseudomonadota</taxon>
        <taxon>Alphaproteobacteria</taxon>
        <taxon>Hyphomicrobiales</taxon>
        <taxon>Aurantimonadaceae</taxon>
        <taxon>Antarcticirhabdus</taxon>
    </lineage>
</organism>
<evidence type="ECO:0000313" key="2">
    <source>
        <dbReference type="Proteomes" id="UP001163223"/>
    </source>
</evidence>
<keyword evidence="2" id="KW-1185">Reference proteome</keyword>
<reference evidence="1" key="1">
    <citation type="submission" date="2022-11" db="EMBL/GenBank/DDBJ databases">
        <title>beta-Carotene-producing bacterium, Jeongeuplla avenae sp. nov., alleviates the salt stress of Arabidopsis seedlings.</title>
        <authorList>
            <person name="Jiang L."/>
            <person name="Lee J."/>
        </authorList>
    </citation>
    <scope>NUCLEOTIDE SEQUENCE</scope>
    <source>
        <strain evidence="1">DY_R2A_6</strain>
    </source>
</reference>
<dbReference type="Proteomes" id="UP001163223">
    <property type="component" value="Chromosome"/>
</dbReference>